<dbReference type="PANTHER" id="PTHR21060">
    <property type="entry name" value="ACETATE KINASE"/>
    <property type="match status" value="1"/>
</dbReference>
<dbReference type="HAMAP" id="MF_00020">
    <property type="entry name" value="Acetate_kinase"/>
    <property type="match status" value="1"/>
</dbReference>
<feature type="binding site" evidence="5">
    <location>
        <begin position="69"/>
        <end position="71"/>
    </location>
    <ligand>
        <name>ATP</name>
        <dbReference type="ChEBI" id="CHEBI:30616"/>
    </ligand>
</feature>
<comment type="subunit">
    <text evidence="5">Homodimer.</text>
</comment>
<dbReference type="InterPro" id="IPR004372">
    <property type="entry name" value="Ac/propionate_kinase"/>
</dbReference>
<dbReference type="STRING" id="81857.IV38_GL002055"/>
<evidence type="ECO:0000313" key="9">
    <source>
        <dbReference type="Proteomes" id="UP000051645"/>
    </source>
</evidence>
<evidence type="ECO:0000256" key="4">
    <source>
        <dbReference type="ARBA" id="ARBA00022840"/>
    </source>
</evidence>
<dbReference type="Pfam" id="PF00871">
    <property type="entry name" value="Acetate_kinase"/>
    <property type="match status" value="1"/>
</dbReference>
<keyword evidence="1 5" id="KW-0808">Transferase</keyword>
<dbReference type="EMBL" id="JQAT01000007">
    <property type="protein sequence ID" value="KRN27599.1"/>
    <property type="molecule type" value="Genomic_DNA"/>
</dbReference>
<dbReference type="GO" id="GO:0005737">
    <property type="term" value="C:cytoplasm"/>
    <property type="evidence" value="ECO:0007669"/>
    <property type="project" value="UniProtKB-SubCell"/>
</dbReference>
<accession>A0A0R2FG64</accession>
<evidence type="ECO:0000256" key="2">
    <source>
        <dbReference type="ARBA" id="ARBA00022741"/>
    </source>
</evidence>
<evidence type="ECO:0000256" key="1">
    <source>
        <dbReference type="ARBA" id="ARBA00022679"/>
    </source>
</evidence>
<feature type="binding site" evidence="5">
    <location>
        <begin position="116"/>
        <end position="120"/>
    </location>
    <ligand>
        <name>ATP</name>
        <dbReference type="ChEBI" id="CHEBI:30616"/>
    </ligand>
</feature>
<dbReference type="EC" id="2.7.2.1" evidence="5"/>
<dbReference type="InterPro" id="IPR000890">
    <property type="entry name" value="Aliphatic_acid_kin_short-chain"/>
</dbReference>
<dbReference type="PANTHER" id="PTHR21060:SF15">
    <property type="entry name" value="ACETATE KINASE-RELATED"/>
    <property type="match status" value="1"/>
</dbReference>
<comment type="caution">
    <text evidence="7">The sequence shown here is derived from an EMBL/GenBank/DDBJ whole genome shotgun (WGS) entry which is preliminary data.</text>
</comment>
<dbReference type="InterPro" id="IPR043129">
    <property type="entry name" value="ATPase_NBD"/>
</dbReference>
<keyword evidence="2 5" id="KW-0547">Nucleotide-binding</keyword>
<feature type="binding site" evidence="5">
    <location>
        <position position="169"/>
    </location>
    <ligand>
        <name>Mg(2+)</name>
        <dbReference type="ChEBI" id="CHEBI:18420"/>
    </ligand>
</feature>
<dbReference type="UniPathway" id="UPA00340">
    <property type="reaction ID" value="UER00458"/>
</dbReference>
<sequence>MTAFDNGKVIDTSMGFTPEAGLTMSTRAGDLDASLFPYLMKKLNVDADGLNDILNEKSGLLGISGVSPDMRDVLAARDTNPRAQLAVDMFVNRIVRYIGSYAAEMQGLDTIVFTAGVGENSAPIRKLVCAKLGALGVKLDSVKNEVVGKERIISQPASKVKVMVVPTNEELMIAKDAFQKSHLEKRVRVALQA</sequence>
<dbReference type="SUPFAM" id="SSF53067">
    <property type="entry name" value="Actin-like ATPase domain"/>
    <property type="match status" value="1"/>
</dbReference>
<keyword evidence="4 5" id="KW-0067">ATP-binding</keyword>
<evidence type="ECO:0000256" key="6">
    <source>
        <dbReference type="RuleBase" id="RU003835"/>
    </source>
</evidence>
<dbReference type="Proteomes" id="UP000051645">
    <property type="component" value="Unassembled WGS sequence"/>
</dbReference>
<keyword evidence="5" id="KW-0460">Magnesium</keyword>
<comment type="subcellular location">
    <subcellularLocation>
        <location evidence="5">Cytoplasm</location>
    </subcellularLocation>
</comment>
<evidence type="ECO:0000313" key="10">
    <source>
        <dbReference type="Proteomes" id="UP000051751"/>
    </source>
</evidence>
<comment type="cofactor">
    <cofactor evidence="5">
        <name>Mg(2+)</name>
        <dbReference type="ChEBI" id="CHEBI:18420"/>
    </cofactor>
    <cofactor evidence="5">
        <name>Mn(2+)</name>
        <dbReference type="ChEBI" id="CHEBI:29035"/>
    </cofactor>
    <text evidence="5">Mg(2+). Can also accept Mn(2+).</text>
</comment>
<evidence type="ECO:0000313" key="7">
    <source>
        <dbReference type="EMBL" id="KRN27599.1"/>
    </source>
</evidence>
<comment type="catalytic activity">
    <reaction evidence="5">
        <text>acetate + ATP = acetyl phosphate + ADP</text>
        <dbReference type="Rhea" id="RHEA:11352"/>
        <dbReference type="ChEBI" id="CHEBI:22191"/>
        <dbReference type="ChEBI" id="CHEBI:30089"/>
        <dbReference type="ChEBI" id="CHEBI:30616"/>
        <dbReference type="ChEBI" id="CHEBI:456216"/>
        <dbReference type="EC" id="2.7.2.1"/>
    </reaction>
</comment>
<keyword evidence="9" id="KW-1185">Reference proteome</keyword>
<evidence type="ECO:0000313" key="8">
    <source>
        <dbReference type="EMBL" id="KRN30127.1"/>
    </source>
</evidence>
<organism evidence="7 10">
    <name type="scientific">Lactobacillus selangorensis</name>
    <dbReference type="NCBI Taxonomy" id="81857"/>
    <lineage>
        <taxon>Bacteria</taxon>
        <taxon>Bacillati</taxon>
        <taxon>Bacillota</taxon>
        <taxon>Bacilli</taxon>
        <taxon>Lactobacillales</taxon>
        <taxon>Lactobacillaceae</taxon>
        <taxon>Lactobacillus</taxon>
    </lineage>
</organism>
<dbReference type="GO" id="GO:0006083">
    <property type="term" value="P:acetate metabolic process"/>
    <property type="evidence" value="ECO:0007669"/>
    <property type="project" value="TreeGrafter"/>
</dbReference>
<dbReference type="PRINTS" id="PR00471">
    <property type="entry name" value="ACETATEKNASE"/>
</dbReference>
<dbReference type="GO" id="GO:0008776">
    <property type="term" value="F:acetate kinase activity"/>
    <property type="evidence" value="ECO:0007669"/>
    <property type="project" value="UniProtKB-UniRule"/>
</dbReference>
<dbReference type="Proteomes" id="UP000051751">
    <property type="component" value="Unassembled WGS sequence"/>
</dbReference>
<dbReference type="Gene3D" id="3.30.420.40">
    <property type="match status" value="1"/>
</dbReference>
<dbReference type="GO" id="GO:0006085">
    <property type="term" value="P:acetyl-CoA biosynthetic process"/>
    <property type="evidence" value="ECO:0007669"/>
    <property type="project" value="UniProtKB-UniRule"/>
</dbReference>
<gene>
    <name evidence="5" type="primary">ackA</name>
    <name evidence="7" type="ORF">IV38_GL002055</name>
    <name evidence="8" type="ORF">IV40_GL001973</name>
</gene>
<comment type="function">
    <text evidence="5">Catalyzes the formation of acetyl phosphate from acetate and ATP. Can also catalyze the reverse reaction.</text>
</comment>
<dbReference type="PATRIC" id="fig|81857.3.peg.2097"/>
<evidence type="ECO:0000256" key="5">
    <source>
        <dbReference type="HAMAP-Rule" id="MF_00020"/>
    </source>
</evidence>
<comment type="similarity">
    <text evidence="5 6">Belongs to the acetokinase family.</text>
</comment>
<evidence type="ECO:0000256" key="3">
    <source>
        <dbReference type="ARBA" id="ARBA00022777"/>
    </source>
</evidence>
<keyword evidence="3 5" id="KW-0418">Kinase</keyword>
<keyword evidence="5" id="KW-0963">Cytoplasm</keyword>
<dbReference type="EMBL" id="JQAZ01000008">
    <property type="protein sequence ID" value="KRN30127.1"/>
    <property type="molecule type" value="Genomic_DNA"/>
</dbReference>
<comment type="caution">
    <text evidence="5">Lacks conserved residue(s) required for the propagation of feature annotation.</text>
</comment>
<reference evidence="9 10" key="1">
    <citation type="journal article" date="2015" name="Genome Announc.">
        <title>Expanding the biotechnology potential of lactobacilli through comparative genomics of 213 strains and associated genera.</title>
        <authorList>
            <person name="Sun Z."/>
            <person name="Harris H.M."/>
            <person name="McCann A."/>
            <person name="Guo C."/>
            <person name="Argimon S."/>
            <person name="Zhang W."/>
            <person name="Yang X."/>
            <person name="Jeffery I.B."/>
            <person name="Cooney J.C."/>
            <person name="Kagawa T.F."/>
            <person name="Liu W."/>
            <person name="Song Y."/>
            <person name="Salvetti E."/>
            <person name="Wrobel A."/>
            <person name="Rasinkangas P."/>
            <person name="Parkhill J."/>
            <person name="Rea M.C."/>
            <person name="O'Sullivan O."/>
            <person name="Ritari J."/>
            <person name="Douillard F.P."/>
            <person name="Paul Ross R."/>
            <person name="Yang R."/>
            <person name="Briner A.E."/>
            <person name="Felis G.E."/>
            <person name="de Vos W.M."/>
            <person name="Barrangou R."/>
            <person name="Klaenhammer T.R."/>
            <person name="Caufield P.W."/>
            <person name="Cui Y."/>
            <person name="Zhang H."/>
            <person name="O'Toole P.W."/>
        </authorList>
    </citation>
    <scope>NUCLEOTIDE SEQUENCE [LARGE SCALE GENOMIC DNA]</scope>
    <source>
        <strain evidence="7 10">ATCC BAA-66</strain>
        <strain evidence="8 9">DSM 13344</strain>
    </source>
</reference>
<dbReference type="GO" id="GO:0005524">
    <property type="term" value="F:ATP binding"/>
    <property type="evidence" value="ECO:0007669"/>
    <property type="project" value="UniProtKB-KW"/>
</dbReference>
<comment type="pathway">
    <text evidence="5">Metabolic intermediate biosynthesis; acetyl-CoA biosynthesis; acetyl-CoA from acetate: step 1/2.</text>
</comment>
<protein>
    <recommendedName>
        <fullName evidence="5">Acetate kinase</fullName>
        <ecNumber evidence="5">2.7.2.1</ecNumber>
    </recommendedName>
    <alternativeName>
        <fullName evidence="5">Acetokinase</fullName>
    </alternativeName>
</protein>
<proteinExistence type="inferred from homology"/>
<feature type="site" description="Transition state stabilizer" evidence="5">
    <location>
        <position position="27"/>
    </location>
</feature>
<name>A0A0R2FG64_9LACO</name>
<dbReference type="AlphaFoldDB" id="A0A0R2FG64"/>
<keyword evidence="5" id="KW-0479">Metal-binding</keyword>
<dbReference type="GO" id="GO:0000287">
    <property type="term" value="F:magnesium ion binding"/>
    <property type="evidence" value="ECO:0007669"/>
    <property type="project" value="UniProtKB-UniRule"/>
</dbReference>